<accession>A0A6M3L0J0</accession>
<name>A0A6M3L0J0_9ZZZZ</name>
<proteinExistence type="predicted"/>
<reference evidence="3" key="1">
    <citation type="submission" date="2020-03" db="EMBL/GenBank/DDBJ databases">
        <title>The deep terrestrial virosphere.</title>
        <authorList>
            <person name="Holmfeldt K."/>
            <person name="Nilsson E."/>
            <person name="Simone D."/>
            <person name="Lopez-Fernandez M."/>
            <person name="Wu X."/>
            <person name="de Brujin I."/>
            <person name="Lundin D."/>
            <person name="Andersson A."/>
            <person name="Bertilsson S."/>
            <person name="Dopson M."/>
        </authorList>
    </citation>
    <scope>NUCLEOTIDE SEQUENCE</scope>
    <source>
        <strain evidence="2">MM415A00178</strain>
        <strain evidence="3">MM415B03023</strain>
    </source>
</reference>
<evidence type="ECO:0000313" key="2">
    <source>
        <dbReference type="EMBL" id="QJA84653.1"/>
    </source>
</evidence>
<protein>
    <submittedName>
        <fullName evidence="3">Uncharacterized protein</fullName>
    </submittedName>
</protein>
<evidence type="ECO:0000313" key="3">
    <source>
        <dbReference type="EMBL" id="QJA87271.1"/>
    </source>
</evidence>
<gene>
    <name evidence="2" type="ORF">MM415A00178_0063</name>
    <name evidence="3" type="ORF">MM415B03023_0005</name>
</gene>
<feature type="coiled-coil region" evidence="1">
    <location>
        <begin position="34"/>
        <end position="96"/>
    </location>
</feature>
<keyword evidence="1" id="KW-0175">Coiled coil</keyword>
<sequence length="104" mass="11424">MTDPRPICPSCGRHPYRLEAPCCTWSCRCGHSWSEGAVDRLAELEAQLAHAQGDAASFLAAYEAALARLSGVQAEADEMRLDRDRALERIRELELAVPTAREVG</sequence>
<dbReference type="AlphaFoldDB" id="A0A6M3L0J0"/>
<evidence type="ECO:0000256" key="1">
    <source>
        <dbReference type="SAM" id="Coils"/>
    </source>
</evidence>
<dbReference type="EMBL" id="MT142693">
    <property type="protein sequence ID" value="QJA87271.1"/>
    <property type="molecule type" value="Genomic_DNA"/>
</dbReference>
<dbReference type="EMBL" id="MT142532">
    <property type="protein sequence ID" value="QJA84653.1"/>
    <property type="molecule type" value="Genomic_DNA"/>
</dbReference>
<organism evidence="3">
    <name type="scientific">viral metagenome</name>
    <dbReference type="NCBI Taxonomy" id="1070528"/>
    <lineage>
        <taxon>unclassified sequences</taxon>
        <taxon>metagenomes</taxon>
        <taxon>organismal metagenomes</taxon>
    </lineage>
</organism>